<dbReference type="AlphaFoldDB" id="L1IPW1"/>
<dbReference type="EMBL" id="JH993050">
    <property type="protein sequence ID" value="EKX38311.1"/>
    <property type="molecule type" value="Genomic_DNA"/>
</dbReference>
<feature type="binding site" description="axial binding residue" evidence="5">
    <location>
        <position position="95"/>
    </location>
    <ligand>
        <name>chlorophyll b</name>
        <dbReference type="ChEBI" id="CHEBI:61721"/>
        <label>1</label>
    </ligand>
    <ligandPart>
        <name>Mg</name>
        <dbReference type="ChEBI" id="CHEBI:25107"/>
    </ligandPart>
</feature>
<keyword evidence="2" id="KW-0150">Chloroplast</keyword>
<dbReference type="OrthoDB" id="423598at2759"/>
<dbReference type="PaxDb" id="55529-EKX38311"/>
<dbReference type="HOGENOM" id="CLU_057943_3_2_1"/>
<keyword evidence="5" id="KW-0148">Chlorophyll</keyword>
<sequence length="220" mass="23265">MLRAVALLSCLASAAAFAPSAMLPRATRAARATGPSMQLYKDGSLQGKGVNIIPIFPRPASLDGTAVGDQGFDPFGFSSWVNMKFVREAEIKHGRIAMLAFAGIMVEAAGIKAPGVESVFGPTKDIFEIHNLAVEKGSMGQILLWTGFLEMVIGWPAMNEMLNDPSSKRIPGDFGFDPLGLGKGSMARKQLSEIKNGRLAMLAVSGIVHHTLITGKGPLG</sequence>
<keyword evidence="4" id="KW-0934">Plastid</keyword>
<dbReference type="Proteomes" id="UP000011087">
    <property type="component" value="Unassembled WGS sequence"/>
</dbReference>
<keyword evidence="6" id="KW-0732">Signal</keyword>
<organism evidence="7">
    <name type="scientific">Guillardia theta (strain CCMP2712)</name>
    <name type="common">Cryptophyte</name>
    <dbReference type="NCBI Taxonomy" id="905079"/>
    <lineage>
        <taxon>Eukaryota</taxon>
        <taxon>Cryptophyceae</taxon>
        <taxon>Pyrenomonadales</taxon>
        <taxon>Geminigeraceae</taxon>
        <taxon>Guillardia</taxon>
    </lineage>
</organism>
<evidence type="ECO:0000256" key="1">
    <source>
        <dbReference type="ARBA" id="ARBA00004229"/>
    </source>
</evidence>
<evidence type="ECO:0000313" key="9">
    <source>
        <dbReference type="Proteomes" id="UP000011087"/>
    </source>
</evidence>
<dbReference type="EnsemblProtists" id="EKX38311">
    <property type="protein sequence ID" value="EKX38311"/>
    <property type="gene ID" value="GUITHDRAFT_175533"/>
</dbReference>
<dbReference type="GeneID" id="17294987"/>
<dbReference type="InterPro" id="IPR001344">
    <property type="entry name" value="Chloro_AB-bd_pln"/>
</dbReference>
<accession>L1IPW1</accession>
<comment type="subcellular location">
    <subcellularLocation>
        <location evidence="1">Plastid</location>
        <location evidence="1">Chloroplast</location>
    </subcellularLocation>
</comment>
<feature type="binding site" description="axial binding residue" evidence="5">
    <location>
        <position position="162"/>
    </location>
    <ligand>
        <name>chlorophyll b</name>
        <dbReference type="ChEBI" id="CHEBI:61721"/>
        <label>1</label>
    </ligand>
    <ligandPart>
        <name>Mg</name>
        <dbReference type="ChEBI" id="CHEBI:25107"/>
    </ligandPart>
</feature>
<evidence type="ECO:0000256" key="3">
    <source>
        <dbReference type="ARBA" id="ARBA00022531"/>
    </source>
</evidence>
<dbReference type="RefSeq" id="XP_005825291.1">
    <property type="nucleotide sequence ID" value="XM_005825234.1"/>
</dbReference>
<evidence type="ECO:0000256" key="2">
    <source>
        <dbReference type="ARBA" id="ARBA00022528"/>
    </source>
</evidence>
<evidence type="ECO:0000313" key="8">
    <source>
        <dbReference type="EnsemblProtists" id="EKX38311"/>
    </source>
</evidence>
<keyword evidence="9" id="KW-1185">Reference proteome</keyword>
<dbReference type="Gene3D" id="1.10.3460.10">
    <property type="entry name" value="Chlorophyll a/b binding protein domain"/>
    <property type="match status" value="1"/>
</dbReference>
<protein>
    <submittedName>
        <fullName evidence="7">Light-harvesting Chl a protein 12</fullName>
    </submittedName>
</protein>
<dbReference type="GO" id="GO:0009765">
    <property type="term" value="P:photosynthesis, light harvesting"/>
    <property type="evidence" value="ECO:0007669"/>
    <property type="project" value="InterPro"/>
</dbReference>
<dbReference type="SUPFAM" id="SSF103511">
    <property type="entry name" value="Chlorophyll a-b binding protein"/>
    <property type="match status" value="1"/>
</dbReference>
<keyword evidence="5" id="KW-0157">Chromophore</keyword>
<reference evidence="8" key="3">
    <citation type="submission" date="2016-03" db="UniProtKB">
        <authorList>
            <consortium name="EnsemblProtists"/>
        </authorList>
    </citation>
    <scope>IDENTIFICATION</scope>
</reference>
<evidence type="ECO:0000256" key="5">
    <source>
        <dbReference type="PIRSR" id="PIRSR601344-1"/>
    </source>
</evidence>
<dbReference type="Pfam" id="PF00504">
    <property type="entry name" value="Chloroa_b-bind"/>
    <property type="match status" value="1"/>
</dbReference>
<dbReference type="STRING" id="905079.L1IPW1"/>
<feature type="chain" id="PRO_5008770273" evidence="6">
    <location>
        <begin position="17"/>
        <end position="220"/>
    </location>
</feature>
<dbReference type="GO" id="GO:0016020">
    <property type="term" value="C:membrane"/>
    <property type="evidence" value="ECO:0007669"/>
    <property type="project" value="InterPro"/>
</dbReference>
<dbReference type="OMA" id="WIALFEM"/>
<dbReference type="InterPro" id="IPR022796">
    <property type="entry name" value="Chloroa_b-bind"/>
</dbReference>
<name>L1IPW1_GUITC</name>
<dbReference type="eggNOG" id="ENOG502S1S0">
    <property type="taxonomic scope" value="Eukaryota"/>
</dbReference>
<evidence type="ECO:0000256" key="6">
    <source>
        <dbReference type="SAM" id="SignalP"/>
    </source>
</evidence>
<dbReference type="GO" id="GO:0009507">
    <property type="term" value="C:chloroplast"/>
    <property type="evidence" value="ECO:0007669"/>
    <property type="project" value="UniProtKB-SubCell"/>
</dbReference>
<gene>
    <name evidence="7" type="primary">Lhcr12</name>
    <name evidence="7" type="ORF">GUITHDRAFT_175533</name>
</gene>
<dbReference type="GO" id="GO:0016168">
    <property type="term" value="F:chlorophyll binding"/>
    <property type="evidence" value="ECO:0007669"/>
    <property type="project" value="UniProtKB-KW"/>
</dbReference>
<feature type="binding site" evidence="5">
    <location>
        <position position="193"/>
    </location>
    <ligand>
        <name>chlorophyll a</name>
        <dbReference type="ChEBI" id="CHEBI:58416"/>
        <label>1</label>
    </ligand>
</feature>
<evidence type="ECO:0000256" key="4">
    <source>
        <dbReference type="ARBA" id="ARBA00022640"/>
    </source>
</evidence>
<proteinExistence type="predicted"/>
<reference evidence="7 9" key="1">
    <citation type="journal article" date="2012" name="Nature">
        <title>Algal genomes reveal evolutionary mosaicism and the fate of nucleomorphs.</title>
        <authorList>
            <consortium name="DOE Joint Genome Institute"/>
            <person name="Curtis B.A."/>
            <person name="Tanifuji G."/>
            <person name="Burki F."/>
            <person name="Gruber A."/>
            <person name="Irimia M."/>
            <person name="Maruyama S."/>
            <person name="Arias M.C."/>
            <person name="Ball S.G."/>
            <person name="Gile G.H."/>
            <person name="Hirakawa Y."/>
            <person name="Hopkins J.F."/>
            <person name="Kuo A."/>
            <person name="Rensing S.A."/>
            <person name="Schmutz J."/>
            <person name="Symeonidi A."/>
            <person name="Elias M."/>
            <person name="Eveleigh R.J."/>
            <person name="Herman E.K."/>
            <person name="Klute M.J."/>
            <person name="Nakayama T."/>
            <person name="Obornik M."/>
            <person name="Reyes-Prieto A."/>
            <person name="Armbrust E.V."/>
            <person name="Aves S.J."/>
            <person name="Beiko R.G."/>
            <person name="Coutinho P."/>
            <person name="Dacks J.B."/>
            <person name="Durnford D.G."/>
            <person name="Fast N.M."/>
            <person name="Green B.R."/>
            <person name="Grisdale C.J."/>
            <person name="Hempel F."/>
            <person name="Henrissat B."/>
            <person name="Hoppner M.P."/>
            <person name="Ishida K."/>
            <person name="Kim E."/>
            <person name="Koreny L."/>
            <person name="Kroth P.G."/>
            <person name="Liu Y."/>
            <person name="Malik S.B."/>
            <person name="Maier U.G."/>
            <person name="McRose D."/>
            <person name="Mock T."/>
            <person name="Neilson J.A."/>
            <person name="Onodera N.T."/>
            <person name="Poole A.M."/>
            <person name="Pritham E.J."/>
            <person name="Richards T.A."/>
            <person name="Rocap G."/>
            <person name="Roy S.W."/>
            <person name="Sarai C."/>
            <person name="Schaack S."/>
            <person name="Shirato S."/>
            <person name="Slamovits C.H."/>
            <person name="Spencer D.F."/>
            <person name="Suzuki S."/>
            <person name="Worden A.Z."/>
            <person name="Zauner S."/>
            <person name="Barry K."/>
            <person name="Bell C."/>
            <person name="Bharti A.K."/>
            <person name="Crow J.A."/>
            <person name="Grimwood J."/>
            <person name="Kramer R."/>
            <person name="Lindquist E."/>
            <person name="Lucas S."/>
            <person name="Salamov A."/>
            <person name="McFadden G.I."/>
            <person name="Lane C.E."/>
            <person name="Keeling P.J."/>
            <person name="Gray M.W."/>
            <person name="Grigoriev I.V."/>
            <person name="Archibald J.M."/>
        </authorList>
    </citation>
    <scope>NUCLEOTIDE SEQUENCE</scope>
    <source>
        <strain evidence="7 9">CCMP2712</strain>
    </source>
</reference>
<keyword evidence="3" id="KW-0602">Photosynthesis</keyword>
<feature type="binding site" evidence="5">
    <location>
        <position position="198"/>
    </location>
    <ligand>
        <name>chlorophyll a</name>
        <dbReference type="ChEBI" id="CHEBI:58416"/>
        <label>1</label>
    </ligand>
</feature>
<feature type="binding site" evidence="5">
    <location>
        <position position="93"/>
    </location>
    <ligand>
        <name>chlorophyll a</name>
        <dbReference type="ChEBI" id="CHEBI:58416"/>
        <label>1</label>
    </ligand>
</feature>
<feature type="binding site" evidence="5">
    <location>
        <position position="78"/>
    </location>
    <ligand>
        <name>chlorophyll a</name>
        <dbReference type="ChEBI" id="CHEBI:58416"/>
        <label>1</label>
    </ligand>
</feature>
<reference evidence="9" key="2">
    <citation type="submission" date="2012-11" db="EMBL/GenBank/DDBJ databases">
        <authorList>
            <person name="Kuo A."/>
            <person name="Curtis B.A."/>
            <person name="Tanifuji G."/>
            <person name="Burki F."/>
            <person name="Gruber A."/>
            <person name="Irimia M."/>
            <person name="Maruyama S."/>
            <person name="Arias M.C."/>
            <person name="Ball S.G."/>
            <person name="Gile G.H."/>
            <person name="Hirakawa Y."/>
            <person name="Hopkins J.F."/>
            <person name="Rensing S.A."/>
            <person name="Schmutz J."/>
            <person name="Symeonidi A."/>
            <person name="Elias M."/>
            <person name="Eveleigh R.J."/>
            <person name="Herman E.K."/>
            <person name="Klute M.J."/>
            <person name="Nakayama T."/>
            <person name="Obornik M."/>
            <person name="Reyes-Prieto A."/>
            <person name="Armbrust E.V."/>
            <person name="Aves S.J."/>
            <person name="Beiko R.G."/>
            <person name="Coutinho P."/>
            <person name="Dacks J.B."/>
            <person name="Durnford D.G."/>
            <person name="Fast N.M."/>
            <person name="Green B.R."/>
            <person name="Grisdale C."/>
            <person name="Hempe F."/>
            <person name="Henrissat B."/>
            <person name="Hoppner M.P."/>
            <person name="Ishida K.-I."/>
            <person name="Kim E."/>
            <person name="Koreny L."/>
            <person name="Kroth P.G."/>
            <person name="Liu Y."/>
            <person name="Malik S.-B."/>
            <person name="Maier U.G."/>
            <person name="McRose D."/>
            <person name="Mock T."/>
            <person name="Neilson J.A."/>
            <person name="Onodera N.T."/>
            <person name="Poole A.M."/>
            <person name="Pritham E.J."/>
            <person name="Richards T.A."/>
            <person name="Rocap G."/>
            <person name="Roy S.W."/>
            <person name="Sarai C."/>
            <person name="Schaack S."/>
            <person name="Shirato S."/>
            <person name="Slamovits C.H."/>
            <person name="Spencer D.F."/>
            <person name="Suzuki S."/>
            <person name="Worden A.Z."/>
            <person name="Zauner S."/>
            <person name="Barry K."/>
            <person name="Bell C."/>
            <person name="Bharti A.K."/>
            <person name="Crow J.A."/>
            <person name="Grimwood J."/>
            <person name="Kramer R."/>
            <person name="Lindquist E."/>
            <person name="Lucas S."/>
            <person name="Salamov A."/>
            <person name="McFadden G.I."/>
            <person name="Lane C.E."/>
            <person name="Keeling P.J."/>
            <person name="Gray M.W."/>
            <person name="Grigoriev I.V."/>
            <person name="Archibald J.M."/>
        </authorList>
    </citation>
    <scope>NUCLEOTIDE SEQUENCE</scope>
    <source>
        <strain evidence="9">CCMP2712</strain>
    </source>
</reference>
<evidence type="ECO:0000313" key="7">
    <source>
        <dbReference type="EMBL" id="EKX38311.1"/>
    </source>
</evidence>
<feature type="binding site" evidence="5">
    <location>
        <position position="90"/>
    </location>
    <ligand>
        <name>chlorophyll a</name>
        <dbReference type="ChEBI" id="CHEBI:58416"/>
        <label>1</label>
    </ligand>
</feature>
<feature type="binding site" evidence="5">
    <location>
        <position position="196"/>
    </location>
    <ligand>
        <name>chlorophyll a</name>
        <dbReference type="ChEBI" id="CHEBI:58416"/>
        <label>1</label>
    </ligand>
</feature>
<dbReference type="PANTHER" id="PTHR21649">
    <property type="entry name" value="CHLOROPHYLL A/B BINDING PROTEIN"/>
    <property type="match status" value="1"/>
</dbReference>
<dbReference type="KEGG" id="gtt:GUITHDRAFT_175533"/>
<feature type="signal peptide" evidence="6">
    <location>
        <begin position="1"/>
        <end position="16"/>
    </location>
</feature>